<evidence type="ECO:0000313" key="2">
    <source>
        <dbReference type="EMBL" id="MBM6616187.1"/>
    </source>
</evidence>
<protein>
    <submittedName>
        <fullName evidence="2">Uncharacterized protein</fullName>
    </submittedName>
</protein>
<proteinExistence type="predicted"/>
<sequence>MIKRVVFCILVFGLVFSSFNFNTVAAKTKKNDPNNDVTIIDNIKYTVIVDENGENMLQLKNLLTGEVEFIKTVIEDNAHTNYVLSSEGEVIHKVQYFEEEDKLYIDEELMGDGGQSLASIEDSGPEYAAYDPGGAGSSWKYLSTTYGSNAEKLTHQSIMVGFVSAALMLPAWYQLVTNTVNALWSAEVTQIWYKRYNYVDAYANYTTCRRANKTYFYRYSNYTGYLYNTNLIVQPIDPCNSGY</sequence>
<dbReference type="RefSeq" id="WP_204201582.1">
    <property type="nucleotide sequence ID" value="NZ_JAFELM010000003.1"/>
</dbReference>
<accession>A0ABS2DCL0</accession>
<keyword evidence="1" id="KW-0732">Signal</keyword>
<gene>
    <name evidence="2" type="ORF">JR050_00580</name>
</gene>
<name>A0ABS2DCL0_9BACI</name>
<reference evidence="2 3" key="1">
    <citation type="submission" date="2021-02" db="EMBL/GenBank/DDBJ databases">
        <title>Bacillus sp. RD4P76, an endophyte from a halophyte.</title>
        <authorList>
            <person name="Sun J.-Q."/>
        </authorList>
    </citation>
    <scope>NUCLEOTIDE SEQUENCE [LARGE SCALE GENOMIC DNA]</scope>
    <source>
        <strain evidence="2 3">RD4P76</strain>
    </source>
</reference>
<evidence type="ECO:0000313" key="3">
    <source>
        <dbReference type="Proteomes" id="UP001518925"/>
    </source>
</evidence>
<comment type="caution">
    <text evidence="2">The sequence shown here is derived from an EMBL/GenBank/DDBJ whole genome shotgun (WGS) entry which is preliminary data.</text>
</comment>
<evidence type="ECO:0000256" key="1">
    <source>
        <dbReference type="SAM" id="SignalP"/>
    </source>
</evidence>
<feature type="chain" id="PRO_5046502515" evidence="1">
    <location>
        <begin position="27"/>
        <end position="243"/>
    </location>
</feature>
<dbReference type="EMBL" id="JAFELM010000003">
    <property type="protein sequence ID" value="MBM6616187.1"/>
    <property type="molecule type" value="Genomic_DNA"/>
</dbReference>
<keyword evidence="3" id="KW-1185">Reference proteome</keyword>
<feature type="signal peptide" evidence="1">
    <location>
        <begin position="1"/>
        <end position="26"/>
    </location>
</feature>
<dbReference type="Proteomes" id="UP001518925">
    <property type="component" value="Unassembled WGS sequence"/>
</dbReference>
<organism evidence="2 3">
    <name type="scientific">Bacillus suaedaesalsae</name>
    <dbReference type="NCBI Taxonomy" id="2810349"/>
    <lineage>
        <taxon>Bacteria</taxon>
        <taxon>Bacillati</taxon>
        <taxon>Bacillota</taxon>
        <taxon>Bacilli</taxon>
        <taxon>Bacillales</taxon>
        <taxon>Bacillaceae</taxon>
        <taxon>Bacillus</taxon>
    </lineage>
</organism>